<keyword evidence="5 6" id="KW-0961">Cell wall biogenesis/degradation</keyword>
<evidence type="ECO:0000313" key="12">
    <source>
        <dbReference type="EMBL" id="RHM76639.1"/>
    </source>
</evidence>
<dbReference type="GO" id="GO:0071972">
    <property type="term" value="F:peptidoglycan L,D-transpeptidase activity"/>
    <property type="evidence" value="ECO:0007669"/>
    <property type="project" value="TreeGrafter"/>
</dbReference>
<evidence type="ECO:0000313" key="9">
    <source>
        <dbReference type="EMBL" id="MCZ0666079.1"/>
    </source>
</evidence>
<keyword evidence="7" id="KW-1133">Transmembrane helix</keyword>
<feature type="active site" description="Nucleophile" evidence="6">
    <location>
        <position position="459"/>
    </location>
</feature>
<keyword evidence="3 6" id="KW-0133">Cell shape</keyword>
<dbReference type="RefSeq" id="WP_022037023.1">
    <property type="nucleotide sequence ID" value="NZ_DAWDPA010000007.1"/>
</dbReference>
<dbReference type="Proteomes" id="UP001212160">
    <property type="component" value="Unassembled WGS sequence"/>
</dbReference>
<dbReference type="Proteomes" id="UP001076974">
    <property type="component" value="Unassembled WGS sequence"/>
</dbReference>
<dbReference type="Pfam" id="PF03734">
    <property type="entry name" value="YkuD"/>
    <property type="match status" value="1"/>
</dbReference>
<reference evidence="12 13" key="1">
    <citation type="submission" date="2018-08" db="EMBL/GenBank/DDBJ databases">
        <title>A genome reference for cultivated species of the human gut microbiota.</title>
        <authorList>
            <person name="Zou Y."/>
            <person name="Xue W."/>
            <person name="Luo G."/>
        </authorList>
    </citation>
    <scope>NUCLEOTIDE SEQUENCE [LARGE SCALE GENOMIC DNA]</scope>
    <source>
        <strain evidence="12 13">AF33-12</strain>
    </source>
</reference>
<keyword evidence="7" id="KW-0812">Transmembrane</keyword>
<dbReference type="Pfam" id="PF12229">
    <property type="entry name" value="PG_binding_4"/>
    <property type="match status" value="2"/>
</dbReference>
<dbReference type="EMBL" id="JAQMLA010000009">
    <property type="protein sequence ID" value="MDB8685975.1"/>
    <property type="molecule type" value="Genomic_DNA"/>
</dbReference>
<dbReference type="AlphaFoldDB" id="A0A2N5PTL8"/>
<evidence type="ECO:0000256" key="6">
    <source>
        <dbReference type="PROSITE-ProRule" id="PRU01373"/>
    </source>
</evidence>
<dbReference type="Gene3D" id="3.10.20.800">
    <property type="match status" value="1"/>
</dbReference>
<comment type="pathway">
    <text evidence="1 6">Cell wall biogenesis; peptidoglycan biosynthesis.</text>
</comment>
<sequence length="484" mass="53821">MGKAKKIKAVKRRKTGKDGKVKALWITGGVLAGICLIYVAISVYFMSHFFVNTKINGKNFSGKTASDVEKYLQTNIKDYKLTILENEGRQDVISGSEIGLEYRAGTEAEKLLKDQNGFAWPKAFFTENSRKVSVNVSYNEESLNQRISQLSCLQTEQTPAENAKPEFDGNQYVIKPEVYGNAVDKERLTEQVKVHITEFQPQLDMVETKCYAKPKYVEDSKEVQEACDAMNKYVNASITYPMNEPVVVDKALISQWLQVDGEMKVSLNTEAMKQWFTAFGDKYDTQGTTRTFTTPAGKSATVTGGTYGWSIDEDTELVNLQNSILNGEVVTREPAYYAGGTAAAHSGQDWGNTYAEVDMSAQHMWYVQNGQVVLETDVVTGEPIPSRITPEGVYSLMWKQRDATLVGDIKPETGKPEYETDVAYWMQVTSSGVGFHDAIWQTAFGGTLYQIPGTGSHGCINMPLDQAGALFNMIEPGTPVIFHW</sequence>
<feature type="domain" description="L,D-TPase catalytic" evidence="8">
    <location>
        <begin position="353"/>
        <end position="483"/>
    </location>
</feature>
<evidence type="ECO:0000256" key="2">
    <source>
        <dbReference type="ARBA" id="ARBA00022679"/>
    </source>
</evidence>
<dbReference type="GO" id="GO:0018104">
    <property type="term" value="P:peptidoglycan-protein cross-linking"/>
    <property type="evidence" value="ECO:0007669"/>
    <property type="project" value="TreeGrafter"/>
</dbReference>
<dbReference type="Proteomes" id="UP001079535">
    <property type="component" value="Unassembled WGS sequence"/>
</dbReference>
<dbReference type="Proteomes" id="UP000285610">
    <property type="component" value="Unassembled WGS sequence"/>
</dbReference>
<proteinExistence type="predicted"/>
<dbReference type="InterPro" id="IPR005490">
    <property type="entry name" value="LD_TPept_cat_dom"/>
</dbReference>
<dbReference type="GO" id="GO:0008360">
    <property type="term" value="P:regulation of cell shape"/>
    <property type="evidence" value="ECO:0007669"/>
    <property type="project" value="UniProtKB-UniRule"/>
</dbReference>
<dbReference type="PANTHER" id="PTHR30582">
    <property type="entry name" value="L,D-TRANSPEPTIDASE"/>
    <property type="match status" value="1"/>
</dbReference>
<comment type="caution">
    <text evidence="12">The sequence shown here is derived from an EMBL/GenBank/DDBJ whole genome shotgun (WGS) entry which is preliminary data.</text>
</comment>
<dbReference type="GO" id="GO:0005576">
    <property type="term" value="C:extracellular region"/>
    <property type="evidence" value="ECO:0007669"/>
    <property type="project" value="TreeGrafter"/>
</dbReference>
<accession>A0A2N5PTL8</accession>
<evidence type="ECO:0000256" key="4">
    <source>
        <dbReference type="ARBA" id="ARBA00022984"/>
    </source>
</evidence>
<gene>
    <name evidence="12" type="ORF">DWZ50_08300</name>
    <name evidence="10" type="ORF">OZZ16_06065</name>
    <name evidence="9" type="ORF">OZZ17_00790</name>
    <name evidence="11" type="ORF">PNW85_04685</name>
</gene>
<keyword evidence="2" id="KW-0808">Transferase</keyword>
<evidence type="ECO:0000256" key="5">
    <source>
        <dbReference type="ARBA" id="ARBA00023316"/>
    </source>
</evidence>
<feature type="transmembrane region" description="Helical" evidence="7">
    <location>
        <begin position="21"/>
        <end position="46"/>
    </location>
</feature>
<dbReference type="SUPFAM" id="SSF141523">
    <property type="entry name" value="L,D-transpeptidase catalytic domain-like"/>
    <property type="match status" value="1"/>
</dbReference>
<dbReference type="EMBL" id="JAPRAY010000001">
    <property type="protein sequence ID" value="MCZ0666079.1"/>
    <property type="molecule type" value="Genomic_DNA"/>
</dbReference>
<dbReference type="GO" id="GO:0071555">
    <property type="term" value="P:cell wall organization"/>
    <property type="evidence" value="ECO:0007669"/>
    <property type="project" value="UniProtKB-UniRule"/>
</dbReference>
<reference evidence="9" key="2">
    <citation type="submission" date="2022-11" db="EMBL/GenBank/DDBJ databases">
        <title>Temperate bacteriophages infecting mucin-degrading bacterium Ruminococcus gnavus from the human gut.</title>
        <authorList>
            <person name="Buttimer C."/>
        </authorList>
    </citation>
    <scope>NUCLEOTIDE SEQUENCE</scope>
    <source>
        <strain evidence="9">CCUG 49994</strain>
        <strain evidence="10">CCUG 52279</strain>
    </source>
</reference>
<dbReference type="InterPro" id="IPR022029">
    <property type="entry name" value="YoaR-like_PG-bd"/>
</dbReference>
<keyword evidence="4 6" id="KW-0573">Peptidoglycan synthesis</keyword>
<evidence type="ECO:0000313" key="10">
    <source>
        <dbReference type="EMBL" id="MCZ0689483.1"/>
    </source>
</evidence>
<name>A0A2N5PTL8_MEDGN</name>
<dbReference type="EMBL" id="QRQE01000017">
    <property type="protein sequence ID" value="RHM76639.1"/>
    <property type="molecule type" value="Genomic_DNA"/>
</dbReference>
<feature type="active site" description="Proton donor/acceptor" evidence="6">
    <location>
        <position position="436"/>
    </location>
</feature>
<dbReference type="InterPro" id="IPR050979">
    <property type="entry name" value="LD-transpeptidase"/>
</dbReference>
<protein>
    <submittedName>
        <fullName evidence="9">Peptidoglycan binding domain-containing protein</fullName>
    </submittedName>
</protein>
<dbReference type="InterPro" id="IPR038063">
    <property type="entry name" value="Transpep_catalytic_dom"/>
</dbReference>
<reference evidence="11" key="3">
    <citation type="submission" date="2023-01" db="EMBL/GenBank/DDBJ databases">
        <title>Human gut microbiome strain richness.</title>
        <authorList>
            <person name="Chen-Liaw A."/>
        </authorList>
    </citation>
    <scope>NUCLEOTIDE SEQUENCE</scope>
    <source>
        <strain evidence="11">RTP21484st1_H11_RTP21484_190118</strain>
    </source>
</reference>
<dbReference type="UniPathway" id="UPA00219"/>
<dbReference type="CDD" id="cd16913">
    <property type="entry name" value="YkuD_like"/>
    <property type="match status" value="1"/>
</dbReference>
<evidence type="ECO:0000256" key="3">
    <source>
        <dbReference type="ARBA" id="ARBA00022960"/>
    </source>
</evidence>
<dbReference type="SUPFAM" id="SSF143985">
    <property type="entry name" value="L,D-transpeptidase pre-catalytic domain-like"/>
    <property type="match status" value="1"/>
</dbReference>
<dbReference type="PANTHER" id="PTHR30582:SF33">
    <property type="entry name" value="EXPORTED PROTEIN"/>
    <property type="match status" value="1"/>
</dbReference>
<evidence type="ECO:0000313" key="13">
    <source>
        <dbReference type="Proteomes" id="UP000285610"/>
    </source>
</evidence>
<keyword evidence="7" id="KW-0472">Membrane</keyword>
<organism evidence="12 13">
    <name type="scientific">Mediterraneibacter gnavus</name>
    <name type="common">Ruminococcus gnavus</name>
    <dbReference type="NCBI Taxonomy" id="33038"/>
    <lineage>
        <taxon>Bacteria</taxon>
        <taxon>Bacillati</taxon>
        <taxon>Bacillota</taxon>
        <taxon>Clostridia</taxon>
        <taxon>Lachnospirales</taxon>
        <taxon>Lachnospiraceae</taxon>
        <taxon>Mediterraneibacter</taxon>
    </lineage>
</organism>
<evidence type="ECO:0000313" key="11">
    <source>
        <dbReference type="EMBL" id="MDB8685975.1"/>
    </source>
</evidence>
<evidence type="ECO:0000256" key="7">
    <source>
        <dbReference type="SAM" id="Phobius"/>
    </source>
</evidence>
<dbReference type="Gene3D" id="2.40.440.10">
    <property type="entry name" value="L,D-transpeptidase catalytic domain-like"/>
    <property type="match status" value="1"/>
</dbReference>
<evidence type="ECO:0000256" key="1">
    <source>
        <dbReference type="ARBA" id="ARBA00004752"/>
    </source>
</evidence>
<dbReference type="GO" id="GO:0016740">
    <property type="term" value="F:transferase activity"/>
    <property type="evidence" value="ECO:0007669"/>
    <property type="project" value="UniProtKB-KW"/>
</dbReference>
<evidence type="ECO:0000259" key="8">
    <source>
        <dbReference type="PROSITE" id="PS52029"/>
    </source>
</evidence>
<dbReference type="EMBL" id="JAPRBD010000004">
    <property type="protein sequence ID" value="MCZ0689483.1"/>
    <property type="molecule type" value="Genomic_DNA"/>
</dbReference>
<dbReference type="PROSITE" id="PS52029">
    <property type="entry name" value="LD_TPASE"/>
    <property type="match status" value="1"/>
</dbReference>
<dbReference type="InterPro" id="IPR038054">
    <property type="entry name" value="LD_TPept-like_central_sf"/>
</dbReference>